<gene>
    <name evidence="1" type="ORF">g.58478</name>
</gene>
<feature type="non-terminal residue" evidence="1">
    <location>
        <position position="103"/>
    </location>
</feature>
<proteinExistence type="predicted"/>
<feature type="non-terminal residue" evidence="1">
    <location>
        <position position="1"/>
    </location>
</feature>
<evidence type="ECO:0000313" key="1">
    <source>
        <dbReference type="EMBL" id="JAS71337.1"/>
    </source>
</evidence>
<reference evidence="1" key="1">
    <citation type="submission" date="2015-11" db="EMBL/GenBank/DDBJ databases">
        <title>De novo transcriptome assembly of four potential Pierce s Disease insect vectors from Arizona vineyards.</title>
        <authorList>
            <person name="Tassone E.E."/>
        </authorList>
    </citation>
    <scope>NUCLEOTIDE SEQUENCE</scope>
</reference>
<name>A0A1B6H9F2_9HEMI</name>
<accession>A0A1B6H9F2</accession>
<dbReference type="AlphaFoldDB" id="A0A1B6H9F2"/>
<dbReference type="EMBL" id="GECU01036369">
    <property type="protein sequence ID" value="JAS71337.1"/>
    <property type="molecule type" value="Transcribed_RNA"/>
</dbReference>
<sequence length="103" mass="11131">DLRRRSSVPSEMNFGDSVSSHPGTMCNMFSTFFSSVYAPADNSSPATKAYETPFTFSEVLVTAEAINKRLKALDASKGCGPDNITPGVLKHCRAELAPILLFL</sequence>
<protein>
    <submittedName>
        <fullName evidence="1">Uncharacterized protein</fullName>
    </submittedName>
</protein>
<organism evidence="1">
    <name type="scientific">Homalodisca liturata</name>
    <dbReference type="NCBI Taxonomy" id="320908"/>
    <lineage>
        <taxon>Eukaryota</taxon>
        <taxon>Metazoa</taxon>
        <taxon>Ecdysozoa</taxon>
        <taxon>Arthropoda</taxon>
        <taxon>Hexapoda</taxon>
        <taxon>Insecta</taxon>
        <taxon>Pterygota</taxon>
        <taxon>Neoptera</taxon>
        <taxon>Paraneoptera</taxon>
        <taxon>Hemiptera</taxon>
        <taxon>Auchenorrhyncha</taxon>
        <taxon>Membracoidea</taxon>
        <taxon>Cicadellidae</taxon>
        <taxon>Cicadellinae</taxon>
        <taxon>Proconiini</taxon>
        <taxon>Homalodisca</taxon>
    </lineage>
</organism>